<dbReference type="SUPFAM" id="SSF64167">
    <property type="entry name" value="SurE-like"/>
    <property type="match status" value="1"/>
</dbReference>
<dbReference type="GO" id="GO:0016787">
    <property type="term" value="F:hydrolase activity"/>
    <property type="evidence" value="ECO:0007669"/>
    <property type="project" value="InterPro"/>
</dbReference>
<gene>
    <name evidence="3" type="ORF">FFLO_03777</name>
</gene>
<dbReference type="AlphaFoldDB" id="A0A8K0JKP1"/>
<reference evidence="3" key="1">
    <citation type="submission" date="2020-04" db="EMBL/GenBank/DDBJ databases">
        <title>Analysis of mating type loci in Filobasidium floriforme.</title>
        <authorList>
            <person name="Nowrousian M."/>
        </authorList>
    </citation>
    <scope>NUCLEOTIDE SEQUENCE</scope>
    <source>
        <strain evidence="3">CBS 6242</strain>
    </source>
</reference>
<dbReference type="InterPro" id="IPR002828">
    <property type="entry name" value="SurE-like_Pase/nucleotidase"/>
</dbReference>
<proteinExistence type="predicted"/>
<evidence type="ECO:0000259" key="2">
    <source>
        <dbReference type="Pfam" id="PF01975"/>
    </source>
</evidence>
<feature type="domain" description="Survival protein SurE-like phosphatase/nucleotidase" evidence="2">
    <location>
        <begin position="13"/>
        <end position="251"/>
    </location>
</feature>
<dbReference type="GO" id="GO:0000932">
    <property type="term" value="C:P-body"/>
    <property type="evidence" value="ECO:0007669"/>
    <property type="project" value="TreeGrafter"/>
</dbReference>
<feature type="compositionally biased region" description="Polar residues" evidence="1">
    <location>
        <begin position="301"/>
        <end position="322"/>
    </location>
</feature>
<organism evidence="3 4">
    <name type="scientific">Filobasidium floriforme</name>
    <dbReference type="NCBI Taxonomy" id="5210"/>
    <lineage>
        <taxon>Eukaryota</taxon>
        <taxon>Fungi</taxon>
        <taxon>Dikarya</taxon>
        <taxon>Basidiomycota</taxon>
        <taxon>Agaricomycotina</taxon>
        <taxon>Tremellomycetes</taxon>
        <taxon>Filobasidiales</taxon>
        <taxon>Filobasidiaceae</taxon>
        <taxon>Filobasidium</taxon>
    </lineage>
</organism>
<dbReference type="InterPro" id="IPR027746">
    <property type="entry name" value="TTL"/>
</dbReference>
<accession>A0A8K0JKP1</accession>
<feature type="region of interest" description="Disordered" evidence="1">
    <location>
        <begin position="253"/>
        <end position="351"/>
    </location>
</feature>
<dbReference type="PANTHER" id="PTHR47551:SF1">
    <property type="entry name" value="TUBULIN--TYROSINE LIGASE PBY1-RELATED"/>
    <property type="match status" value="1"/>
</dbReference>
<sequence>MSSFKPFPKKPVVLVTNDDGPPSASSPNIYSFVKLLQEQLGWDVRVVIPDCQKSWVGKAYAISDIIDGKYFYPRGPDGLEGEITSEKRPLKEGETMEWILLTGTPATCANIALHNIYPGEIDLVISGPNHGRNSSSAFCLSSGTIGATLSSTLSSYPSIAISYGVVTRPVPPRCLELANETAVEVVQKLWEDWGNDGTPNAPWQYALGSSDGGHRMKGKVQLYNVNLALIEKSLEKENRKVVWTRIARNGYGSLFKTKPLDPNENRWDSAAPKDKKETLPFNNGENSAGIVTIDDEEKPAPTNSAAGQENAPQTQTPSSQTPRPAGPGALPVAAKQEESASKGSGGEKSAEEARLRFFFSPELKRLIFPEEDSLEEGTDSWALFHGAVSVTPLQASFAEAPPESFRFGSESETPATGSGEMVGQWKK</sequence>
<comment type="caution">
    <text evidence="3">The sequence shown here is derived from an EMBL/GenBank/DDBJ whole genome shotgun (WGS) entry which is preliminary data.</text>
</comment>
<name>A0A8K0JKP1_9TREE</name>
<feature type="compositionally biased region" description="Basic and acidic residues" evidence="1">
    <location>
        <begin position="258"/>
        <end position="278"/>
    </location>
</feature>
<keyword evidence="4" id="KW-1185">Reference proteome</keyword>
<dbReference type="Proteomes" id="UP000812966">
    <property type="component" value="Unassembled WGS sequence"/>
</dbReference>
<dbReference type="EMBL" id="JABELV010000072">
    <property type="protein sequence ID" value="KAG7532149.1"/>
    <property type="molecule type" value="Genomic_DNA"/>
</dbReference>
<dbReference type="PANTHER" id="PTHR47551">
    <property type="entry name" value="TUBULIN--TYROSINE LIGASE PBY1-RELATED"/>
    <property type="match status" value="1"/>
</dbReference>
<evidence type="ECO:0000256" key="1">
    <source>
        <dbReference type="SAM" id="MobiDB-lite"/>
    </source>
</evidence>
<protein>
    <recommendedName>
        <fullName evidence="2">Survival protein SurE-like phosphatase/nucleotidase domain-containing protein</fullName>
    </recommendedName>
</protein>
<dbReference type="Gene3D" id="3.40.1210.10">
    <property type="entry name" value="Survival protein SurE-like phosphatase/nucleotidase"/>
    <property type="match status" value="1"/>
</dbReference>
<dbReference type="Pfam" id="PF01975">
    <property type="entry name" value="SurE"/>
    <property type="match status" value="1"/>
</dbReference>
<dbReference type="InterPro" id="IPR036523">
    <property type="entry name" value="SurE-like_sf"/>
</dbReference>
<feature type="region of interest" description="Disordered" evidence="1">
    <location>
        <begin position="403"/>
        <end position="427"/>
    </location>
</feature>
<evidence type="ECO:0000313" key="3">
    <source>
        <dbReference type="EMBL" id="KAG7532149.1"/>
    </source>
</evidence>
<evidence type="ECO:0000313" key="4">
    <source>
        <dbReference type="Proteomes" id="UP000812966"/>
    </source>
</evidence>